<dbReference type="Proteomes" id="UP000022141">
    <property type="component" value="Unassembled WGS sequence"/>
</dbReference>
<dbReference type="Pfam" id="PF00126">
    <property type="entry name" value="HTH_1"/>
    <property type="match status" value="1"/>
</dbReference>
<dbReference type="InterPro" id="IPR036388">
    <property type="entry name" value="WH-like_DNA-bd_sf"/>
</dbReference>
<proteinExistence type="inferred from homology"/>
<dbReference type="GO" id="GO:0003700">
    <property type="term" value="F:DNA-binding transcription factor activity"/>
    <property type="evidence" value="ECO:0007669"/>
    <property type="project" value="InterPro"/>
</dbReference>
<accession>A0A011NWP3</accession>
<dbReference type="PROSITE" id="PS50931">
    <property type="entry name" value="HTH_LYSR"/>
    <property type="match status" value="1"/>
</dbReference>
<comment type="caution">
    <text evidence="8">The sequence shown here is derived from an EMBL/GenBank/DDBJ whole genome shotgun (WGS) entry which is preliminary data.</text>
</comment>
<dbReference type="InterPro" id="IPR000847">
    <property type="entry name" value="LysR_HTH_N"/>
</dbReference>
<dbReference type="SUPFAM" id="SSF53850">
    <property type="entry name" value="Periplasmic binding protein-like II"/>
    <property type="match status" value="1"/>
</dbReference>
<keyword evidence="3" id="KW-0238">DNA-binding</keyword>
<name>A0A011NWP3_ACCRE</name>
<dbReference type="Gene3D" id="3.40.190.290">
    <property type="match status" value="1"/>
</dbReference>
<evidence type="ECO:0000256" key="4">
    <source>
        <dbReference type="ARBA" id="ARBA00023159"/>
    </source>
</evidence>
<dbReference type="STRING" id="1454004.AW11_02738"/>
<dbReference type="InterPro" id="IPR036390">
    <property type="entry name" value="WH_DNA-bd_sf"/>
</dbReference>
<dbReference type="PANTHER" id="PTHR30293:SF2">
    <property type="entry name" value="TRANSCRIPTIONAL ACTIVATOR PROTEIN NHAR"/>
    <property type="match status" value="1"/>
</dbReference>
<evidence type="ECO:0000256" key="2">
    <source>
        <dbReference type="ARBA" id="ARBA00023015"/>
    </source>
</evidence>
<feature type="region of interest" description="Disordered" evidence="6">
    <location>
        <begin position="301"/>
        <end position="336"/>
    </location>
</feature>
<feature type="compositionally biased region" description="Basic residues" evidence="6">
    <location>
        <begin position="327"/>
        <end position="336"/>
    </location>
</feature>
<evidence type="ECO:0000256" key="1">
    <source>
        <dbReference type="ARBA" id="ARBA00009437"/>
    </source>
</evidence>
<dbReference type="PRINTS" id="PR00039">
    <property type="entry name" value="HTHLYSR"/>
</dbReference>
<reference evidence="8" key="1">
    <citation type="submission" date="2014-02" db="EMBL/GenBank/DDBJ databases">
        <title>Expanding our view of genomic diversity in Candidatus Accumulibacter clades.</title>
        <authorList>
            <person name="Skennerton C.T."/>
            <person name="Barr J.J."/>
            <person name="Slater F.R."/>
            <person name="Bond P.L."/>
            <person name="Tyson G.W."/>
        </authorList>
    </citation>
    <scope>NUCLEOTIDE SEQUENCE [LARGE SCALE GENOMIC DNA]</scope>
</reference>
<dbReference type="GO" id="GO:2000142">
    <property type="term" value="P:regulation of DNA-templated transcription initiation"/>
    <property type="evidence" value="ECO:0007669"/>
    <property type="project" value="TreeGrafter"/>
</dbReference>
<dbReference type="AlphaFoldDB" id="A0A011NWP3"/>
<protein>
    <submittedName>
        <fullName evidence="8">Na(+)/H(+) antiporter regulatory protein</fullName>
    </submittedName>
</protein>
<feature type="compositionally biased region" description="Polar residues" evidence="6">
    <location>
        <begin position="310"/>
        <end position="322"/>
    </location>
</feature>
<keyword evidence="9" id="KW-1185">Reference proteome</keyword>
<evidence type="ECO:0000256" key="6">
    <source>
        <dbReference type="SAM" id="MobiDB-lite"/>
    </source>
</evidence>
<dbReference type="NCBIfam" id="NF008284">
    <property type="entry name" value="PRK11062.1"/>
    <property type="match status" value="1"/>
</dbReference>
<keyword evidence="2" id="KW-0805">Transcription regulation</keyword>
<evidence type="ECO:0000313" key="8">
    <source>
        <dbReference type="EMBL" id="EXI87128.1"/>
    </source>
</evidence>
<sequence length="336" mass="36684">MASLNYKHLRYFWMVAKCGAIARACEQLHLTPQAVSGQLRELEDSLGVELFRRAGRGLELTDAGRRILSYAEEIFAIGDELLEVARDQTMTQSLPFAVGIADSVPKSVALRLVEPVLHLPEAVRLICREGRLTGLLADLAVHRLDMVIADRPMPANLNVRGYSHPLGESDLTVFAAPALLAKLDASFPEMLNGAPFLMPGDDVAIRLRLEQWFEGSRLHPRIVGEFDDSALLKSFGQAGAGLFVAPTAIAAFVSDQYRVRAVGRIDSIAEQLFAITTERRLSHPAIVAIIQVARDQVFGATTRAPRRSSKAPQEQAQTSLQPAGSRARSRSPGKDS</sequence>
<dbReference type="Gene3D" id="1.10.10.10">
    <property type="entry name" value="Winged helix-like DNA-binding domain superfamily/Winged helix DNA-binding domain"/>
    <property type="match status" value="1"/>
</dbReference>
<keyword evidence="4" id="KW-0010">Activator</keyword>
<dbReference type="SUPFAM" id="SSF46785">
    <property type="entry name" value="Winged helix' DNA-binding domain"/>
    <property type="match status" value="1"/>
</dbReference>
<feature type="domain" description="HTH lysR-type" evidence="7">
    <location>
        <begin position="4"/>
        <end position="61"/>
    </location>
</feature>
<evidence type="ECO:0000259" key="7">
    <source>
        <dbReference type="PROSITE" id="PS50931"/>
    </source>
</evidence>
<evidence type="ECO:0000313" key="9">
    <source>
        <dbReference type="Proteomes" id="UP000022141"/>
    </source>
</evidence>
<dbReference type="GO" id="GO:0003677">
    <property type="term" value="F:DNA binding"/>
    <property type="evidence" value="ECO:0007669"/>
    <property type="project" value="UniProtKB-KW"/>
</dbReference>
<dbReference type="InterPro" id="IPR005119">
    <property type="entry name" value="LysR_subst-bd"/>
</dbReference>
<keyword evidence="5" id="KW-0804">Transcription</keyword>
<organism evidence="8 9">
    <name type="scientific">Accumulibacter regalis</name>
    <dbReference type="NCBI Taxonomy" id="522306"/>
    <lineage>
        <taxon>Bacteria</taxon>
        <taxon>Pseudomonadati</taxon>
        <taxon>Pseudomonadota</taxon>
        <taxon>Betaproteobacteria</taxon>
        <taxon>Candidatus Accumulibacter</taxon>
    </lineage>
</organism>
<dbReference type="Pfam" id="PF03466">
    <property type="entry name" value="LysR_substrate"/>
    <property type="match status" value="1"/>
</dbReference>
<dbReference type="FunFam" id="1.10.10.10:FF:000001">
    <property type="entry name" value="LysR family transcriptional regulator"/>
    <property type="match status" value="1"/>
</dbReference>
<evidence type="ECO:0000256" key="3">
    <source>
        <dbReference type="ARBA" id="ARBA00023125"/>
    </source>
</evidence>
<dbReference type="eggNOG" id="COG0583">
    <property type="taxonomic scope" value="Bacteria"/>
</dbReference>
<comment type="similarity">
    <text evidence="1">Belongs to the LysR transcriptional regulatory family.</text>
</comment>
<gene>
    <name evidence="8" type="primary">nhaR_3</name>
    <name evidence="8" type="ORF">AW11_02738</name>
</gene>
<dbReference type="PANTHER" id="PTHR30293">
    <property type="entry name" value="TRANSCRIPTIONAL REGULATORY PROTEIN NAC-RELATED"/>
    <property type="match status" value="1"/>
</dbReference>
<evidence type="ECO:0000256" key="5">
    <source>
        <dbReference type="ARBA" id="ARBA00023163"/>
    </source>
</evidence>
<dbReference type="EMBL" id="JEMY01000037">
    <property type="protein sequence ID" value="EXI87128.1"/>
    <property type="molecule type" value="Genomic_DNA"/>
</dbReference>
<dbReference type="PATRIC" id="fig|1454004.3.peg.2829"/>